<reference evidence="1" key="1">
    <citation type="journal article" date="2013" name="Genetics">
        <title>The draft genome and transcriptome of Panagrellus redivivus are shaped by the harsh demands of a free-living lifestyle.</title>
        <authorList>
            <person name="Srinivasan J."/>
            <person name="Dillman A.R."/>
            <person name="Macchietto M.G."/>
            <person name="Heikkinen L."/>
            <person name="Lakso M."/>
            <person name="Fracchia K.M."/>
            <person name="Antoshechkin I."/>
            <person name="Mortazavi A."/>
            <person name="Wong G."/>
            <person name="Sternberg P.W."/>
        </authorList>
    </citation>
    <scope>NUCLEOTIDE SEQUENCE [LARGE SCALE GENOMIC DNA]</scope>
    <source>
        <strain evidence="1">MT8872</strain>
    </source>
</reference>
<keyword evidence="1" id="KW-1185">Reference proteome</keyword>
<proteinExistence type="predicted"/>
<sequence>MPPCAAVNFLEVPMTSLLTLLPPRLSSKVTPMPPKTPKPQSMPFVVMAVLKWPRTGKVCRMIDATFVDSISRKGGLDSKLY</sequence>
<dbReference type="AlphaFoldDB" id="A0A7E4W5C2"/>
<evidence type="ECO:0000313" key="2">
    <source>
        <dbReference type="WBParaSite" id="Pan_g7029.t1"/>
    </source>
</evidence>
<accession>A0A7E4W5C2</accession>
<evidence type="ECO:0000313" key="1">
    <source>
        <dbReference type="Proteomes" id="UP000492821"/>
    </source>
</evidence>
<dbReference type="Proteomes" id="UP000492821">
    <property type="component" value="Unassembled WGS sequence"/>
</dbReference>
<dbReference type="WBParaSite" id="Pan_g7029.t1">
    <property type="protein sequence ID" value="Pan_g7029.t1"/>
    <property type="gene ID" value="Pan_g7029"/>
</dbReference>
<protein>
    <submittedName>
        <fullName evidence="2">Secreted protein</fullName>
    </submittedName>
</protein>
<reference evidence="2" key="2">
    <citation type="submission" date="2020-10" db="UniProtKB">
        <authorList>
            <consortium name="WormBaseParasite"/>
        </authorList>
    </citation>
    <scope>IDENTIFICATION</scope>
</reference>
<name>A0A7E4W5C2_PANRE</name>
<organism evidence="1 2">
    <name type="scientific">Panagrellus redivivus</name>
    <name type="common">Microworm</name>
    <dbReference type="NCBI Taxonomy" id="6233"/>
    <lineage>
        <taxon>Eukaryota</taxon>
        <taxon>Metazoa</taxon>
        <taxon>Ecdysozoa</taxon>
        <taxon>Nematoda</taxon>
        <taxon>Chromadorea</taxon>
        <taxon>Rhabditida</taxon>
        <taxon>Tylenchina</taxon>
        <taxon>Panagrolaimomorpha</taxon>
        <taxon>Panagrolaimoidea</taxon>
        <taxon>Panagrolaimidae</taxon>
        <taxon>Panagrellus</taxon>
    </lineage>
</organism>